<feature type="region of interest" description="Disordered" evidence="1">
    <location>
        <begin position="132"/>
        <end position="154"/>
    </location>
</feature>
<name>A0A0H3HUH9_BURP2</name>
<dbReference type="AlphaFoldDB" id="A0A0H3HUH9"/>
<evidence type="ECO:0000256" key="1">
    <source>
        <dbReference type="SAM" id="MobiDB-lite"/>
    </source>
</evidence>
<dbReference type="RefSeq" id="WP_004553389.1">
    <property type="nucleotide sequence ID" value="NC_017832.1"/>
</dbReference>
<dbReference type="KEGG" id="bpz:BP1026B_II1226"/>
<accession>A0A0H3HUH9</accession>
<gene>
    <name evidence="2" type="ordered locus">BP1026B_II1226</name>
</gene>
<dbReference type="PATRIC" id="fig|884204.3.peg.5520"/>
<protein>
    <submittedName>
        <fullName evidence="2">Uncharacterized protein</fullName>
    </submittedName>
</protein>
<organism evidence="2 3">
    <name type="scientific">Burkholderia pseudomallei (strain 1026b)</name>
    <dbReference type="NCBI Taxonomy" id="884204"/>
    <lineage>
        <taxon>Bacteria</taxon>
        <taxon>Pseudomonadati</taxon>
        <taxon>Pseudomonadota</taxon>
        <taxon>Betaproteobacteria</taxon>
        <taxon>Burkholderiales</taxon>
        <taxon>Burkholderiaceae</taxon>
        <taxon>Burkholderia</taxon>
        <taxon>pseudomallei group</taxon>
    </lineage>
</organism>
<dbReference type="Proteomes" id="UP000010087">
    <property type="component" value="Chromosome 2"/>
</dbReference>
<sequence>MRQRAGIADRILSKITHRRNPCATACPRAAAACAYARALAPARGTRIVRCGIGAAKKDCRREASHFFMGCHTCAICFADIMAAIRVVHRDRHASRIDADPVIASRVIFMAVFRRVDATECALAARIRSRGERRRGRGAGGGGEGAREPCAAAPR</sequence>
<proteinExistence type="predicted"/>
<evidence type="ECO:0000313" key="3">
    <source>
        <dbReference type="Proteomes" id="UP000010087"/>
    </source>
</evidence>
<dbReference type="EMBL" id="CP002834">
    <property type="protein sequence ID" value="AFI69473.1"/>
    <property type="molecule type" value="Genomic_DNA"/>
</dbReference>
<evidence type="ECO:0000313" key="2">
    <source>
        <dbReference type="EMBL" id="AFI69473.1"/>
    </source>
</evidence>
<reference evidence="2 3" key="1">
    <citation type="journal article" date="2012" name="PLoS ONE">
        <title>Evolution of Burkholderia pseudomallei in recurrent melioidosis.</title>
        <authorList>
            <person name="Hayden H.S."/>
            <person name="Lim R."/>
            <person name="Brittnacher M.J."/>
            <person name="Sims E.H."/>
            <person name="Ramage E.R."/>
            <person name="Fong C."/>
            <person name="Wu Z."/>
            <person name="Crist E."/>
            <person name="Chang J."/>
            <person name="Zhou Y."/>
            <person name="Radey M."/>
            <person name="Rohmer L."/>
            <person name="Haugen E."/>
            <person name="Gillett W."/>
            <person name="Wuthiekanun V."/>
            <person name="Peacock S.J."/>
            <person name="Kaul R."/>
            <person name="Miller S.I."/>
            <person name="Manoil C."/>
            <person name="Jacobs M.A."/>
        </authorList>
    </citation>
    <scope>NUCLEOTIDE SEQUENCE [LARGE SCALE GENOMIC DNA]</scope>
    <source>
        <strain evidence="2 3">1026b</strain>
    </source>
</reference>
<dbReference type="GeneID" id="93063303"/>